<accession>A0ABS3BTR6</accession>
<evidence type="ECO:0000313" key="12">
    <source>
        <dbReference type="EMBL" id="MBN7802219.1"/>
    </source>
</evidence>
<dbReference type="RefSeq" id="WP_206570218.1">
    <property type="nucleotide sequence ID" value="NZ_JAFKCW010000003.1"/>
</dbReference>
<dbReference type="PROSITE" id="PS52016">
    <property type="entry name" value="TONB_DEPENDENT_REC_3"/>
    <property type="match status" value="1"/>
</dbReference>
<feature type="domain" description="TonB-dependent receptor-like beta-barrel" evidence="10">
    <location>
        <begin position="449"/>
        <end position="1064"/>
    </location>
</feature>
<protein>
    <submittedName>
        <fullName evidence="12">TonB-dependent receptor</fullName>
    </submittedName>
</protein>
<comment type="subcellular location">
    <subcellularLocation>
        <location evidence="1 8">Cell outer membrane</location>
        <topology evidence="1 8">Multi-pass membrane protein</topology>
    </subcellularLocation>
</comment>
<evidence type="ECO:0000259" key="11">
    <source>
        <dbReference type="Pfam" id="PF07715"/>
    </source>
</evidence>
<keyword evidence="4 8" id="KW-0812">Transmembrane</keyword>
<evidence type="ECO:0000256" key="2">
    <source>
        <dbReference type="ARBA" id="ARBA00022448"/>
    </source>
</evidence>
<evidence type="ECO:0000313" key="13">
    <source>
        <dbReference type="Proteomes" id="UP000664698"/>
    </source>
</evidence>
<comment type="similarity">
    <text evidence="8 9">Belongs to the TonB-dependent receptor family.</text>
</comment>
<dbReference type="Pfam" id="PF07715">
    <property type="entry name" value="Plug"/>
    <property type="match status" value="1"/>
</dbReference>
<evidence type="ECO:0000256" key="3">
    <source>
        <dbReference type="ARBA" id="ARBA00022452"/>
    </source>
</evidence>
<evidence type="ECO:0000256" key="6">
    <source>
        <dbReference type="ARBA" id="ARBA00023136"/>
    </source>
</evidence>
<evidence type="ECO:0000256" key="4">
    <source>
        <dbReference type="ARBA" id="ARBA00022692"/>
    </source>
</evidence>
<keyword evidence="12" id="KW-0675">Receptor</keyword>
<dbReference type="NCBIfam" id="TIGR04057">
    <property type="entry name" value="SusC_RagA_signa"/>
    <property type="match status" value="1"/>
</dbReference>
<proteinExistence type="inferred from homology"/>
<dbReference type="InterPro" id="IPR039426">
    <property type="entry name" value="TonB-dep_rcpt-like"/>
</dbReference>
<evidence type="ECO:0000256" key="1">
    <source>
        <dbReference type="ARBA" id="ARBA00004571"/>
    </source>
</evidence>
<dbReference type="InterPro" id="IPR008969">
    <property type="entry name" value="CarboxyPept-like_regulatory"/>
</dbReference>
<feature type="domain" description="TonB-dependent receptor plug" evidence="11">
    <location>
        <begin position="142"/>
        <end position="247"/>
    </location>
</feature>
<comment type="caution">
    <text evidence="12">The sequence shown here is derived from an EMBL/GenBank/DDBJ whole genome shotgun (WGS) entry which is preliminary data.</text>
</comment>
<dbReference type="Pfam" id="PF13715">
    <property type="entry name" value="CarbopepD_reg_2"/>
    <property type="match status" value="1"/>
</dbReference>
<dbReference type="SUPFAM" id="SSF56935">
    <property type="entry name" value="Porins"/>
    <property type="match status" value="1"/>
</dbReference>
<dbReference type="Gene3D" id="2.60.40.1120">
    <property type="entry name" value="Carboxypeptidase-like, regulatory domain"/>
    <property type="match status" value="1"/>
</dbReference>
<keyword evidence="6 8" id="KW-0472">Membrane</keyword>
<evidence type="ECO:0000259" key="10">
    <source>
        <dbReference type="Pfam" id="PF00593"/>
    </source>
</evidence>
<dbReference type="InterPro" id="IPR000531">
    <property type="entry name" value="Beta-barrel_TonB"/>
</dbReference>
<dbReference type="Proteomes" id="UP000664698">
    <property type="component" value="Unassembled WGS sequence"/>
</dbReference>
<dbReference type="InterPro" id="IPR012910">
    <property type="entry name" value="Plug_dom"/>
</dbReference>
<dbReference type="Gene3D" id="2.40.170.20">
    <property type="entry name" value="TonB-dependent receptor, beta-barrel domain"/>
    <property type="match status" value="1"/>
</dbReference>
<dbReference type="NCBIfam" id="TIGR04056">
    <property type="entry name" value="OMP_RagA_SusC"/>
    <property type="match status" value="1"/>
</dbReference>
<dbReference type="InterPro" id="IPR023997">
    <property type="entry name" value="TonB-dep_OMP_SusC/RagA_CS"/>
</dbReference>
<keyword evidence="2 8" id="KW-0813">Transport</keyword>
<keyword evidence="7 8" id="KW-0998">Cell outer membrane</keyword>
<dbReference type="InterPro" id="IPR023996">
    <property type="entry name" value="TonB-dep_OMP_SusC/RagA"/>
</dbReference>
<name>A0ABS3BTR6_9BACT</name>
<keyword evidence="3 8" id="KW-1134">Transmembrane beta strand</keyword>
<dbReference type="InterPro" id="IPR037066">
    <property type="entry name" value="Plug_dom_sf"/>
</dbReference>
<evidence type="ECO:0000256" key="5">
    <source>
        <dbReference type="ARBA" id="ARBA00023077"/>
    </source>
</evidence>
<reference evidence="12 13" key="1">
    <citation type="submission" date="2021-03" db="EMBL/GenBank/DDBJ databases">
        <title>novel species isolated from a fishpond in China.</title>
        <authorList>
            <person name="Lu H."/>
            <person name="Cai Z."/>
        </authorList>
    </citation>
    <scope>NUCLEOTIDE SEQUENCE [LARGE SCALE GENOMIC DNA]</scope>
    <source>
        <strain evidence="12 13">JCM 31546</strain>
    </source>
</reference>
<dbReference type="Pfam" id="PF00593">
    <property type="entry name" value="TonB_dep_Rec_b-barrel"/>
    <property type="match status" value="1"/>
</dbReference>
<sequence length="1103" mass="122397">MKNFTSKLPRKASFLNGKPSPYLGMRACFFLLVFLCSFLGVEAQQAATITVSGVVTDQEEGLPLPGLTVILKGGTSGTVTDADGRYTITVPSTDAILVFSYVGYASQEILVGNQTTINVAMGPDISSLQEVVVVGYGTQKVTNLTGAVDVVDGKTIADRPSPSVSQLLQGTSPGLTFSVGNNGFEPGANMNIQIRGMGSLNGGEPYVVIDGIPGDMNRLNPNDIESISVLKDAAASAIFGARAPYGVIVITTKKGKGKLTASYSGSVGSSSPTNLPQMLNSYDHAKAVNEAGVFGAGGRFFANRTIDNILAYQRGDYDFIRGNANFPADATHFETTPNPNNLNQWGFDQNGNGNRDWFDEYFGTGFIQKHDLSISGGSDRTSYYFSAGLYGQSGVLNYGTDTFDRYNIMGKITTMITDKWDFTYQPRFSKQAREIPNMDRQGSYDLIFHQIARTMPTNALYDGFGNIMIQSKIPWVNDAGTDVTETVENWHNFATDIRPIEGWSIHADFAMRNVDQFYQSNELTVYDHLVNGSLLANGNTVPSNTRRTHYSNPYWTSNIYSSYEFKAGEKNNFRVMGGTQFEKFQTRSLSGFRTNLLVPDVPSLNTADGEIQMTEQLLTISTQGYFGRFNYDYNDKYLIELNGRYDGTSRFRDGKRWGFFPSFSAGWNLDKEGFWQPISKAVNTLKIRGSWGELGNQNVDPYQDLSLIPLSGNAVNWIFTPNGTRPIGFAGTPALISPDLTWETARSTDIGLDASFLDRRLKLVFDWFERTTLDMIGPVDPAPGVLGSTVPQSNNASLRTRGWEGTITWNQTFDNGLFFTLGVNMYDSRSHITKYLNPTGVLSTWYEGREQGEIWGYTAHDLYRTQEEVDTYTSEVDLRDITGLAWRPGDVKYIDVNGDGKVDNGTNTLEDHGDLRIIGNSTPRYQYGLNLNAGYKGFDLSMIIRGVGKRDLWFDENQNIFWGFRTGNQTSLFPEHLDYFRDTPGDTYTGLYEGDANINLDAYFPRPYLNNNENAKNRLTSTRYLQSGAYMRIQNLQVGYTLPDPLLTKMHLSNLRMYFSGENLLTFSSLSPGIDPVAVSSSWGIGKTYGADRMLTFGLQVSY</sequence>
<keyword evidence="13" id="KW-1185">Reference proteome</keyword>
<evidence type="ECO:0000256" key="8">
    <source>
        <dbReference type="PROSITE-ProRule" id="PRU01360"/>
    </source>
</evidence>
<dbReference type="InterPro" id="IPR036942">
    <property type="entry name" value="Beta-barrel_TonB_sf"/>
</dbReference>
<evidence type="ECO:0000256" key="7">
    <source>
        <dbReference type="ARBA" id="ARBA00023237"/>
    </source>
</evidence>
<organism evidence="12 13">
    <name type="scientific">Algoriphagus aestuariicola</name>
    <dbReference type="NCBI Taxonomy" id="1852016"/>
    <lineage>
        <taxon>Bacteria</taxon>
        <taxon>Pseudomonadati</taxon>
        <taxon>Bacteroidota</taxon>
        <taxon>Cytophagia</taxon>
        <taxon>Cytophagales</taxon>
        <taxon>Cyclobacteriaceae</taxon>
        <taxon>Algoriphagus</taxon>
    </lineage>
</organism>
<keyword evidence="5 9" id="KW-0798">TonB box</keyword>
<dbReference type="SUPFAM" id="SSF49464">
    <property type="entry name" value="Carboxypeptidase regulatory domain-like"/>
    <property type="match status" value="1"/>
</dbReference>
<dbReference type="Gene3D" id="2.170.130.10">
    <property type="entry name" value="TonB-dependent receptor, plug domain"/>
    <property type="match status" value="1"/>
</dbReference>
<gene>
    <name evidence="12" type="ORF">J0A67_15200</name>
</gene>
<dbReference type="EMBL" id="JAFKCW010000003">
    <property type="protein sequence ID" value="MBN7802219.1"/>
    <property type="molecule type" value="Genomic_DNA"/>
</dbReference>
<evidence type="ECO:0000256" key="9">
    <source>
        <dbReference type="RuleBase" id="RU003357"/>
    </source>
</evidence>